<dbReference type="GO" id="GO:0003677">
    <property type="term" value="F:DNA binding"/>
    <property type="evidence" value="ECO:0007669"/>
    <property type="project" value="UniProtKB-KW"/>
</dbReference>
<keyword evidence="6" id="KW-0238">DNA-binding</keyword>
<evidence type="ECO:0000256" key="6">
    <source>
        <dbReference type="ARBA" id="ARBA00023125"/>
    </source>
</evidence>
<reference evidence="9" key="1">
    <citation type="submission" date="2023-02" db="EMBL/GenBank/DDBJ databases">
        <title>Genome of toxic invasive species Heracleum sosnowskyi carries increased number of genes despite the absence of recent whole-genome duplications.</title>
        <authorList>
            <person name="Schelkunov M."/>
            <person name="Shtratnikova V."/>
            <person name="Makarenko M."/>
            <person name="Klepikova A."/>
            <person name="Omelchenko D."/>
            <person name="Novikova G."/>
            <person name="Obukhova E."/>
            <person name="Bogdanov V."/>
            <person name="Penin A."/>
            <person name="Logacheva M."/>
        </authorList>
    </citation>
    <scope>NUCLEOTIDE SEQUENCE</scope>
    <source>
        <strain evidence="9">Hsosn_3</strain>
        <tissue evidence="9">Leaf</tissue>
    </source>
</reference>
<evidence type="ECO:0000256" key="7">
    <source>
        <dbReference type="ARBA" id="ARBA00023242"/>
    </source>
</evidence>
<keyword evidence="7" id="KW-0539">Nucleus</keyword>
<accession>A0AAD8HAV5</accession>
<dbReference type="Proteomes" id="UP001237642">
    <property type="component" value="Unassembled WGS sequence"/>
</dbReference>
<sequence length="139" mass="16054">MLPKAISCRSLDRMAAGPPYFFYGNVLNLSQDSWIAISQFLYAVEPEFVNTQFFSALSRKEGYVHNFPNENRFHISSRSPMTIEDVILRAKKWWPTWDTRKQISCINTDLTGISQQCNRLERLPGGSHSSCWFQLEGQT</sequence>
<evidence type="ECO:0000256" key="3">
    <source>
        <dbReference type="ARBA" id="ARBA00022679"/>
    </source>
</evidence>
<dbReference type="InterPro" id="IPR029063">
    <property type="entry name" value="SAM-dependent_MTases_sf"/>
</dbReference>
<evidence type="ECO:0000313" key="10">
    <source>
        <dbReference type="Proteomes" id="UP001237642"/>
    </source>
</evidence>
<evidence type="ECO:0000256" key="2">
    <source>
        <dbReference type="ARBA" id="ARBA00022603"/>
    </source>
</evidence>
<comment type="caution">
    <text evidence="9">The sequence shown here is derived from an EMBL/GenBank/DDBJ whole genome shotgun (WGS) entry which is preliminary data.</text>
</comment>
<dbReference type="Gene3D" id="3.40.50.150">
    <property type="entry name" value="Vaccinia Virus protein VP39"/>
    <property type="match status" value="1"/>
</dbReference>
<evidence type="ECO:0000259" key="8">
    <source>
        <dbReference type="PROSITE" id="PS51680"/>
    </source>
</evidence>
<dbReference type="AlphaFoldDB" id="A0AAD8HAV5"/>
<dbReference type="EMBL" id="JAUIZM010000009">
    <property type="protein sequence ID" value="KAK1363131.1"/>
    <property type="molecule type" value="Genomic_DNA"/>
</dbReference>
<dbReference type="GO" id="GO:0005634">
    <property type="term" value="C:nucleus"/>
    <property type="evidence" value="ECO:0007669"/>
    <property type="project" value="UniProtKB-SubCell"/>
</dbReference>
<name>A0AAD8HAV5_9APIA</name>
<keyword evidence="5" id="KW-0677">Repeat</keyword>
<gene>
    <name evidence="9" type="ORF">POM88_038692</name>
</gene>
<evidence type="ECO:0000256" key="4">
    <source>
        <dbReference type="ARBA" id="ARBA00022691"/>
    </source>
</evidence>
<dbReference type="PANTHER" id="PTHR23068:SF11">
    <property type="entry name" value="INACTIVE DNA (CYTOSINE-5)-METHYLTRANSFERASE DRM3-RELATED"/>
    <property type="match status" value="1"/>
</dbReference>
<dbReference type="GO" id="GO:0008168">
    <property type="term" value="F:methyltransferase activity"/>
    <property type="evidence" value="ECO:0007669"/>
    <property type="project" value="UniProtKB-KW"/>
</dbReference>
<dbReference type="InterPro" id="IPR030380">
    <property type="entry name" value="SAM_MeTfrase_DRM"/>
</dbReference>
<evidence type="ECO:0000256" key="5">
    <source>
        <dbReference type="ARBA" id="ARBA00022737"/>
    </source>
</evidence>
<dbReference type="InterPro" id="IPR050390">
    <property type="entry name" value="C5-Methyltransferase"/>
</dbReference>
<organism evidence="9 10">
    <name type="scientific">Heracleum sosnowskyi</name>
    <dbReference type="NCBI Taxonomy" id="360622"/>
    <lineage>
        <taxon>Eukaryota</taxon>
        <taxon>Viridiplantae</taxon>
        <taxon>Streptophyta</taxon>
        <taxon>Embryophyta</taxon>
        <taxon>Tracheophyta</taxon>
        <taxon>Spermatophyta</taxon>
        <taxon>Magnoliopsida</taxon>
        <taxon>eudicotyledons</taxon>
        <taxon>Gunneridae</taxon>
        <taxon>Pentapetalae</taxon>
        <taxon>asterids</taxon>
        <taxon>campanulids</taxon>
        <taxon>Apiales</taxon>
        <taxon>Apiaceae</taxon>
        <taxon>Apioideae</taxon>
        <taxon>apioid superclade</taxon>
        <taxon>Tordylieae</taxon>
        <taxon>Tordyliinae</taxon>
        <taxon>Heracleum</taxon>
    </lineage>
</organism>
<comment type="subcellular location">
    <subcellularLocation>
        <location evidence="1">Nucleus</location>
    </subcellularLocation>
</comment>
<keyword evidence="10" id="KW-1185">Reference proteome</keyword>
<keyword evidence="4" id="KW-0949">S-adenosyl-L-methionine</keyword>
<keyword evidence="3" id="KW-0808">Transferase</keyword>
<reference evidence="9" key="2">
    <citation type="submission" date="2023-05" db="EMBL/GenBank/DDBJ databases">
        <authorList>
            <person name="Schelkunov M.I."/>
        </authorList>
    </citation>
    <scope>NUCLEOTIDE SEQUENCE</scope>
    <source>
        <strain evidence="9">Hsosn_3</strain>
        <tissue evidence="9">Leaf</tissue>
    </source>
</reference>
<protein>
    <recommendedName>
        <fullName evidence="8">SAM-dependent MTase DRM-type domain-containing protein</fullName>
    </recommendedName>
</protein>
<keyword evidence="2" id="KW-0489">Methyltransferase</keyword>
<evidence type="ECO:0000313" key="9">
    <source>
        <dbReference type="EMBL" id="KAK1363131.1"/>
    </source>
</evidence>
<feature type="domain" description="SAM-dependent MTase DRM-type" evidence="8">
    <location>
        <begin position="7"/>
        <end position="139"/>
    </location>
</feature>
<dbReference type="SUPFAM" id="SSF53335">
    <property type="entry name" value="S-adenosyl-L-methionine-dependent methyltransferases"/>
    <property type="match status" value="1"/>
</dbReference>
<proteinExistence type="predicted"/>
<dbReference type="PANTHER" id="PTHR23068">
    <property type="entry name" value="DNA CYTOSINE-5- -METHYLTRANSFERASE 3-RELATED"/>
    <property type="match status" value="1"/>
</dbReference>
<dbReference type="PROSITE" id="PS51680">
    <property type="entry name" value="SAM_MT_DRM"/>
    <property type="match status" value="1"/>
</dbReference>
<dbReference type="GO" id="GO:0032259">
    <property type="term" value="P:methylation"/>
    <property type="evidence" value="ECO:0007669"/>
    <property type="project" value="UniProtKB-KW"/>
</dbReference>
<evidence type="ECO:0000256" key="1">
    <source>
        <dbReference type="ARBA" id="ARBA00004123"/>
    </source>
</evidence>